<dbReference type="PANTHER" id="PTHR42885:SF2">
    <property type="entry name" value="HISTIDINOL-PHOSPHATE AMINOTRANSFERASE"/>
    <property type="match status" value="1"/>
</dbReference>
<gene>
    <name evidence="9" type="ORF">EDB92DRAFT_1813617</name>
</gene>
<evidence type="ECO:0000256" key="3">
    <source>
        <dbReference type="ARBA" id="ARBA00012748"/>
    </source>
</evidence>
<comment type="pathway">
    <text evidence="2">Amino-acid biosynthesis; L-histidine biosynthesis; L-histidine from 5-phospho-alpha-D-ribose 1-diphosphate: step 7/9.</text>
</comment>
<evidence type="ECO:0000313" key="9">
    <source>
        <dbReference type="EMBL" id="KAH8998069.1"/>
    </source>
</evidence>
<reference evidence="9" key="1">
    <citation type="submission" date="2022-01" db="EMBL/GenBank/DDBJ databases">
        <title>Comparative genomics reveals a dynamic genome evolution in the ectomycorrhizal milk-cap (Lactarius) mushrooms.</title>
        <authorList>
            <consortium name="DOE Joint Genome Institute"/>
            <person name="Lebreton A."/>
            <person name="Tang N."/>
            <person name="Kuo A."/>
            <person name="LaButti K."/>
            <person name="Drula E."/>
            <person name="Barry K."/>
            <person name="Clum A."/>
            <person name="Lipzen A."/>
            <person name="Mousain D."/>
            <person name="Ng V."/>
            <person name="Wang R."/>
            <person name="Wang X."/>
            <person name="Dai Y."/>
            <person name="Henrissat B."/>
            <person name="Grigoriev I.V."/>
            <person name="Guerin-Laguette A."/>
            <person name="Yu F."/>
            <person name="Martin F.M."/>
        </authorList>
    </citation>
    <scope>NUCLEOTIDE SEQUENCE</scope>
    <source>
        <strain evidence="9">QP</strain>
    </source>
</reference>
<name>A0AAD4LPV5_9AGAM</name>
<dbReference type="Pfam" id="PF00155">
    <property type="entry name" value="Aminotran_1_2"/>
    <property type="match status" value="1"/>
</dbReference>
<dbReference type="Gene3D" id="3.40.640.10">
    <property type="entry name" value="Type I PLP-dependent aspartate aminotransferase-like (Major domain)"/>
    <property type="match status" value="1"/>
</dbReference>
<protein>
    <recommendedName>
        <fullName evidence="3">histidinol-phosphate transaminase</fullName>
        <ecNumber evidence="3">2.6.1.9</ecNumber>
    </recommendedName>
</protein>
<organism evidence="9 10">
    <name type="scientific">Lactarius akahatsu</name>
    <dbReference type="NCBI Taxonomy" id="416441"/>
    <lineage>
        <taxon>Eukaryota</taxon>
        <taxon>Fungi</taxon>
        <taxon>Dikarya</taxon>
        <taxon>Basidiomycota</taxon>
        <taxon>Agaricomycotina</taxon>
        <taxon>Agaricomycetes</taxon>
        <taxon>Russulales</taxon>
        <taxon>Russulaceae</taxon>
        <taxon>Lactarius</taxon>
    </lineage>
</organism>
<sequence length="239" mass="26058">MTRDGSDEVINLLVCICVTPGGEKIIYLDLSADGSEGGDKGRFRLRVGERRLFNRSVEQVKGAINENSSIKIIFLCSPGNPTGTLISLGSTRAILDYEPIKGIVVVDAAKDGAYIDFPRTWEQHRNAYHTEQELWARGNLVHTALCSPRAFFIHPPRRLGIALAQPLLIQILSNTKAPYNISTPTAHLALHALSPASLRTMNANIERIKVSRAALLSELHDLRDLGLGSAIGVQDATLS</sequence>
<comment type="cofactor">
    <cofactor evidence="1">
        <name>pyridoxal 5'-phosphate</name>
        <dbReference type="ChEBI" id="CHEBI:597326"/>
    </cofactor>
</comment>
<dbReference type="InterPro" id="IPR015421">
    <property type="entry name" value="PyrdxlP-dep_Trfase_major"/>
</dbReference>
<dbReference type="SUPFAM" id="SSF53383">
    <property type="entry name" value="PLP-dependent transferases"/>
    <property type="match status" value="1"/>
</dbReference>
<evidence type="ECO:0000256" key="4">
    <source>
        <dbReference type="ARBA" id="ARBA00022576"/>
    </source>
</evidence>
<accession>A0AAD4LPV5</accession>
<keyword evidence="6" id="KW-0663">Pyridoxal phosphate</keyword>
<evidence type="ECO:0000256" key="5">
    <source>
        <dbReference type="ARBA" id="ARBA00022679"/>
    </source>
</evidence>
<dbReference type="EMBL" id="JAKELL010000006">
    <property type="protein sequence ID" value="KAH8998069.1"/>
    <property type="molecule type" value="Genomic_DNA"/>
</dbReference>
<evidence type="ECO:0000313" key="10">
    <source>
        <dbReference type="Proteomes" id="UP001201163"/>
    </source>
</evidence>
<evidence type="ECO:0000256" key="1">
    <source>
        <dbReference type="ARBA" id="ARBA00001933"/>
    </source>
</evidence>
<keyword evidence="10" id="KW-1185">Reference proteome</keyword>
<evidence type="ECO:0000256" key="2">
    <source>
        <dbReference type="ARBA" id="ARBA00005011"/>
    </source>
</evidence>
<dbReference type="Proteomes" id="UP001201163">
    <property type="component" value="Unassembled WGS sequence"/>
</dbReference>
<dbReference type="PANTHER" id="PTHR42885">
    <property type="entry name" value="HISTIDINOL-PHOSPHATE AMINOTRANSFERASE-RELATED"/>
    <property type="match status" value="1"/>
</dbReference>
<dbReference type="GO" id="GO:0030170">
    <property type="term" value="F:pyridoxal phosphate binding"/>
    <property type="evidence" value="ECO:0007669"/>
    <property type="project" value="InterPro"/>
</dbReference>
<dbReference type="AlphaFoldDB" id="A0AAD4LPV5"/>
<dbReference type="InterPro" id="IPR015422">
    <property type="entry name" value="PyrdxlP-dep_Trfase_small"/>
</dbReference>
<dbReference type="InterPro" id="IPR004839">
    <property type="entry name" value="Aminotransferase_I/II_large"/>
</dbReference>
<comment type="caution">
    <text evidence="9">The sequence shown here is derived from an EMBL/GenBank/DDBJ whole genome shotgun (WGS) entry which is preliminary data.</text>
</comment>
<evidence type="ECO:0000259" key="8">
    <source>
        <dbReference type="Pfam" id="PF00155"/>
    </source>
</evidence>
<keyword evidence="5 9" id="KW-0808">Transferase</keyword>
<evidence type="ECO:0000256" key="6">
    <source>
        <dbReference type="ARBA" id="ARBA00022898"/>
    </source>
</evidence>
<dbReference type="Gene3D" id="3.90.1150.10">
    <property type="entry name" value="Aspartate Aminotransferase, domain 1"/>
    <property type="match status" value="1"/>
</dbReference>
<keyword evidence="4" id="KW-0032">Aminotransferase</keyword>
<dbReference type="InterPro" id="IPR015424">
    <property type="entry name" value="PyrdxlP-dep_Trfase"/>
</dbReference>
<comment type="catalytic activity">
    <reaction evidence="7">
        <text>L-histidinol phosphate + 2-oxoglutarate = 3-(imidazol-4-yl)-2-oxopropyl phosphate + L-glutamate</text>
        <dbReference type="Rhea" id="RHEA:23744"/>
        <dbReference type="ChEBI" id="CHEBI:16810"/>
        <dbReference type="ChEBI" id="CHEBI:29985"/>
        <dbReference type="ChEBI" id="CHEBI:57766"/>
        <dbReference type="ChEBI" id="CHEBI:57980"/>
        <dbReference type="EC" id="2.6.1.9"/>
    </reaction>
</comment>
<proteinExistence type="predicted"/>
<dbReference type="EC" id="2.6.1.9" evidence="3"/>
<dbReference type="GO" id="GO:0004400">
    <property type="term" value="F:histidinol-phosphate transaminase activity"/>
    <property type="evidence" value="ECO:0007669"/>
    <property type="project" value="UniProtKB-EC"/>
</dbReference>
<feature type="domain" description="Aminotransferase class I/classII large" evidence="8">
    <location>
        <begin position="55"/>
        <end position="224"/>
    </location>
</feature>
<evidence type="ECO:0000256" key="7">
    <source>
        <dbReference type="ARBA" id="ARBA00047481"/>
    </source>
</evidence>